<dbReference type="GO" id="GO:0007015">
    <property type="term" value="P:actin filament organization"/>
    <property type="evidence" value="ECO:0007669"/>
    <property type="project" value="InterPro"/>
</dbReference>
<dbReference type="AlphaFoldDB" id="A0A9W9NU64"/>
<reference evidence="4" key="1">
    <citation type="submission" date="2022-11" db="EMBL/GenBank/DDBJ databases">
        <authorList>
            <person name="Petersen C."/>
        </authorList>
    </citation>
    <scope>NUCLEOTIDE SEQUENCE</scope>
    <source>
        <strain evidence="4">IBT 19713</strain>
    </source>
</reference>
<evidence type="ECO:0000259" key="3">
    <source>
        <dbReference type="PROSITE" id="PS50179"/>
    </source>
</evidence>
<dbReference type="GeneID" id="83203902"/>
<dbReference type="Proteomes" id="UP001150941">
    <property type="component" value="Unassembled WGS sequence"/>
</dbReference>
<sequence length="388" mass="43235">MFQSQKPYTAVTVQIEVLTSEQYEVDDSAGIVDLTEAILIQATGPTEASRALRKKLKYGNVHRQLRALTILDFLIQNAGERFLREFADEPLLERLRIAGTDPISDPQVKQKCKVLFGQWAATYKDTPGMAKITALYKQLPKRKQPATQAKAKVLREDSSNFNEPMGHSVSISAGGGPPTPLTNPVKKPKKDKKAKRASTMSVSRSFNLEKERPEILQCIASSSVASTNLLNALKLVNRETTRVSEDAECINRFEKCKKLRHQVLRYIQHIESEEFLGGLIHANEELVTGLMAFEVLDKSVDYDSDSEDDVLGGNWRSKAEIEDEMGQSFNGLSVNPPRPPRPGASATRILESESESEPEDDDDDNPFGDRNAIKTPGVERTGYSWKEV</sequence>
<dbReference type="Gene3D" id="1.25.40.90">
    <property type="match status" value="1"/>
</dbReference>
<comment type="subunit">
    <text evidence="1">Component of the ESCRT-0 complex composed of HSE1 and VPS27.</text>
</comment>
<gene>
    <name evidence="4" type="ORF">N7468_007303</name>
</gene>
<dbReference type="SMART" id="SM00288">
    <property type="entry name" value="VHS"/>
    <property type="match status" value="1"/>
</dbReference>
<dbReference type="GO" id="GO:0051666">
    <property type="term" value="P:actin cortical patch localization"/>
    <property type="evidence" value="ECO:0007669"/>
    <property type="project" value="TreeGrafter"/>
</dbReference>
<dbReference type="GO" id="GO:0006897">
    <property type="term" value="P:endocytosis"/>
    <property type="evidence" value="ECO:0007669"/>
    <property type="project" value="InterPro"/>
</dbReference>
<name>A0A9W9NU64_9EURO</name>
<comment type="caution">
    <text evidence="4">The sequence shown here is derived from an EMBL/GenBank/DDBJ whole genome shotgun (WGS) entry which is preliminary data.</text>
</comment>
<dbReference type="GO" id="GO:0007034">
    <property type="term" value="P:vacuolar transport"/>
    <property type="evidence" value="ECO:0007669"/>
    <property type="project" value="UniProtKB-ARBA"/>
</dbReference>
<evidence type="ECO:0000313" key="4">
    <source>
        <dbReference type="EMBL" id="KAJ5226078.1"/>
    </source>
</evidence>
<dbReference type="InterPro" id="IPR045007">
    <property type="entry name" value="LSB5"/>
</dbReference>
<protein>
    <recommendedName>
        <fullName evidence="3">VHS domain-containing protein</fullName>
    </recommendedName>
</protein>
<dbReference type="PANTHER" id="PTHR47789">
    <property type="entry name" value="LAS SEVENTEEN-BINDING PROTEIN 5"/>
    <property type="match status" value="1"/>
</dbReference>
<evidence type="ECO:0000256" key="1">
    <source>
        <dbReference type="ARBA" id="ARBA00011446"/>
    </source>
</evidence>
<dbReference type="RefSeq" id="XP_058329489.1">
    <property type="nucleotide sequence ID" value="XM_058476599.1"/>
</dbReference>
<dbReference type="PANTHER" id="PTHR47789:SF1">
    <property type="entry name" value="LAS SEVENTEEN-BINDING PROTEIN 5"/>
    <property type="match status" value="1"/>
</dbReference>
<dbReference type="GO" id="GO:0043130">
    <property type="term" value="F:ubiquitin binding"/>
    <property type="evidence" value="ECO:0007669"/>
    <property type="project" value="InterPro"/>
</dbReference>
<feature type="domain" description="VHS" evidence="3">
    <location>
        <begin position="18"/>
        <end position="142"/>
    </location>
</feature>
<evidence type="ECO:0000256" key="2">
    <source>
        <dbReference type="SAM" id="MobiDB-lite"/>
    </source>
</evidence>
<dbReference type="SUPFAM" id="SSF89009">
    <property type="entry name" value="GAT-like domain"/>
    <property type="match status" value="1"/>
</dbReference>
<reference evidence="4" key="2">
    <citation type="journal article" date="2023" name="IMA Fungus">
        <title>Comparative genomic study of the Penicillium genus elucidates a diverse pangenome and 15 lateral gene transfer events.</title>
        <authorList>
            <person name="Petersen C."/>
            <person name="Sorensen T."/>
            <person name="Nielsen M.R."/>
            <person name="Sondergaard T.E."/>
            <person name="Sorensen J.L."/>
            <person name="Fitzpatrick D.A."/>
            <person name="Frisvad J.C."/>
            <person name="Nielsen K.L."/>
        </authorList>
    </citation>
    <scope>NUCLEOTIDE SEQUENCE</scope>
    <source>
        <strain evidence="4">IBT 19713</strain>
    </source>
</reference>
<dbReference type="GO" id="GO:0035091">
    <property type="term" value="F:phosphatidylinositol binding"/>
    <property type="evidence" value="ECO:0007669"/>
    <property type="project" value="InterPro"/>
</dbReference>
<feature type="compositionally biased region" description="Basic residues" evidence="2">
    <location>
        <begin position="186"/>
        <end position="196"/>
    </location>
</feature>
<dbReference type="CDD" id="cd16980">
    <property type="entry name" value="VHS_Lsb5"/>
    <property type="match status" value="1"/>
</dbReference>
<keyword evidence="5" id="KW-1185">Reference proteome</keyword>
<dbReference type="SUPFAM" id="SSF48464">
    <property type="entry name" value="ENTH/VHS domain"/>
    <property type="match status" value="1"/>
</dbReference>
<dbReference type="GO" id="GO:0030479">
    <property type="term" value="C:actin cortical patch"/>
    <property type="evidence" value="ECO:0007669"/>
    <property type="project" value="TreeGrafter"/>
</dbReference>
<feature type="region of interest" description="Disordered" evidence="2">
    <location>
        <begin position="326"/>
        <end position="388"/>
    </location>
</feature>
<dbReference type="OrthoDB" id="10068368at2759"/>
<dbReference type="PROSITE" id="PS50179">
    <property type="entry name" value="VHS"/>
    <property type="match status" value="1"/>
</dbReference>
<feature type="region of interest" description="Disordered" evidence="2">
    <location>
        <begin position="156"/>
        <end position="203"/>
    </location>
</feature>
<dbReference type="Pfam" id="PF00790">
    <property type="entry name" value="VHS"/>
    <property type="match status" value="1"/>
</dbReference>
<evidence type="ECO:0000313" key="5">
    <source>
        <dbReference type="Proteomes" id="UP001150941"/>
    </source>
</evidence>
<dbReference type="EMBL" id="JAPQKS010000005">
    <property type="protein sequence ID" value="KAJ5226078.1"/>
    <property type="molecule type" value="Genomic_DNA"/>
</dbReference>
<dbReference type="InterPro" id="IPR044103">
    <property type="entry name" value="GAT_LSB5"/>
</dbReference>
<feature type="compositionally biased region" description="Acidic residues" evidence="2">
    <location>
        <begin position="352"/>
        <end position="366"/>
    </location>
</feature>
<dbReference type="CDD" id="cd14232">
    <property type="entry name" value="GAT_LSB5"/>
    <property type="match status" value="1"/>
</dbReference>
<proteinExistence type="predicted"/>
<dbReference type="InterPro" id="IPR008942">
    <property type="entry name" value="ENTH_VHS"/>
</dbReference>
<dbReference type="InterPro" id="IPR002014">
    <property type="entry name" value="VHS_dom"/>
</dbReference>
<accession>A0A9W9NU64</accession>
<organism evidence="4 5">
    <name type="scientific">Penicillium chermesinum</name>
    <dbReference type="NCBI Taxonomy" id="63820"/>
    <lineage>
        <taxon>Eukaryota</taxon>
        <taxon>Fungi</taxon>
        <taxon>Dikarya</taxon>
        <taxon>Ascomycota</taxon>
        <taxon>Pezizomycotina</taxon>
        <taxon>Eurotiomycetes</taxon>
        <taxon>Eurotiomycetidae</taxon>
        <taxon>Eurotiales</taxon>
        <taxon>Aspergillaceae</taxon>
        <taxon>Penicillium</taxon>
    </lineage>
</organism>